<feature type="region of interest" description="Disordered" evidence="1">
    <location>
        <begin position="885"/>
        <end position="923"/>
    </location>
</feature>
<evidence type="ECO:0000313" key="4">
    <source>
        <dbReference type="WBParaSite" id="maker-uti_cns_0015424-snap-gene-0.3-mRNA-1"/>
    </source>
</evidence>
<keyword evidence="3" id="KW-1185">Reference proteome</keyword>
<dbReference type="WBParaSite" id="maker-uti_cns_0015424-snap-gene-0.3-mRNA-1">
    <property type="protein sequence ID" value="maker-uti_cns_0015424-snap-gene-0.3-mRNA-1"/>
    <property type="gene ID" value="maker-uti_cns_0015424-snap-gene-0.3"/>
</dbReference>
<accession>A0A1I8IS96</accession>
<organism evidence="3 4">
    <name type="scientific">Macrostomum lignano</name>
    <dbReference type="NCBI Taxonomy" id="282301"/>
    <lineage>
        <taxon>Eukaryota</taxon>
        <taxon>Metazoa</taxon>
        <taxon>Spiralia</taxon>
        <taxon>Lophotrochozoa</taxon>
        <taxon>Platyhelminthes</taxon>
        <taxon>Rhabditophora</taxon>
        <taxon>Macrostomorpha</taxon>
        <taxon>Macrostomida</taxon>
        <taxon>Macrostomidae</taxon>
        <taxon>Macrostomum</taxon>
    </lineage>
</organism>
<protein>
    <submittedName>
        <fullName evidence="4">Protein kinase domain-containing protein</fullName>
    </submittedName>
</protein>
<proteinExistence type="predicted"/>
<feature type="region of interest" description="Disordered" evidence="1">
    <location>
        <begin position="452"/>
        <end position="484"/>
    </location>
</feature>
<reference evidence="4" key="1">
    <citation type="submission" date="2016-11" db="UniProtKB">
        <authorList>
            <consortium name="WormBaseParasite"/>
        </authorList>
    </citation>
    <scope>IDENTIFICATION</scope>
</reference>
<dbReference type="SUPFAM" id="SSF57997">
    <property type="entry name" value="Tropomyosin"/>
    <property type="match status" value="1"/>
</dbReference>
<evidence type="ECO:0000313" key="3">
    <source>
        <dbReference type="Proteomes" id="UP000095280"/>
    </source>
</evidence>
<feature type="chain" id="PRO_5009321174" evidence="2">
    <location>
        <begin position="23"/>
        <end position="1213"/>
    </location>
</feature>
<evidence type="ECO:0000256" key="2">
    <source>
        <dbReference type="SAM" id="SignalP"/>
    </source>
</evidence>
<feature type="signal peptide" evidence="2">
    <location>
        <begin position="1"/>
        <end position="22"/>
    </location>
</feature>
<dbReference type="Proteomes" id="UP000095280">
    <property type="component" value="Unplaced"/>
</dbReference>
<feature type="compositionally biased region" description="Basic and acidic residues" evidence="1">
    <location>
        <begin position="885"/>
        <end position="914"/>
    </location>
</feature>
<keyword evidence="2" id="KW-0732">Signal</keyword>
<feature type="compositionally biased region" description="Low complexity" evidence="1">
    <location>
        <begin position="460"/>
        <end position="475"/>
    </location>
</feature>
<feature type="region of interest" description="Disordered" evidence="1">
    <location>
        <begin position="946"/>
        <end position="1015"/>
    </location>
</feature>
<sequence length="1213" mass="129436">MQLNQLIACLIILSAATHRAASLECLVAVDFSQQNYSEPCASFHTGCFERIQLASDERTLVYEAHCAKGDECKQDPSNCLVCSGADSYSGDVRQIFYGDKKEYVPQVKEEPAYCGAGINSCHRIELTEPDPNFATGYSDTPNKVSLMGGCGKFDCRTLQFVSGCLICVGQLCNSLQANEIPVGFQSDQASGVAPVACGLSESLLLLAAAALAAGSRGVNRSGRLLLLLAAVEQRTEAPGRPLGRQLVGYAFADDLAVALVIAVAALRLLALWQADIAVCRRLALLPGAVPQLALAPLGSLGIRCARRVHLLLFAAPQLQRRAGGVGRRQLVGGVGGAAAHHAVWQGRRLRLRHRGVRHRRRVVKVQLLLLLPRKCKLHQSSERPLQMRSAGRCCGSFSKTPLCSESSAQMSICRAGPSSAMGEAVGGGGAATAPIPAASQLRCARREEASGNVPQLQCNSQQQHTHSGSSSSSSSKIHHSRPAGSGGLLRLALSEQQLPLGGAGGAADVAKLAAAASLVLHHVRQQLLRLVLVDAALAHLQGHGGFGLRRRAVAKAALVLLAGRAGPDEFSGLRIEVQRLRAAGGPHLGRRGLLLAAGLLPGADCAAVGAGRIEGGCLVLGAPAGDIVADLRTVLVHTAIVGKLQHHASLGRGRLLRRLGHEALLGQGGALALSVQPVVLGRRGVRPDNVGQLHRLVLELLLEPFGVLLLQLVLCSVGSGLAVPHNTIGQRGGLVLVDCGGRLRGEGLDLLLRWRAKFEIRFVCGFGAADSTAGGMRGSEVTREKAVTCCVHCCQLLVFVLNRTRKHLSQLLVFVLNRTRKHLSQLLVFVLNRTRKQNSSCGHRGRQTAISSSRDCQPRSRDCQPRSRDCQSRSRDCQSISRDCQSRSKDCQPRSKDCQSRSKDCQSRSKDCQPRSKNCQSRSRDCQSRSRDCQSISRDCQSRSRDCQSRSRDCQPRSKDCQSRSRDCQPRSRDCQSRSRDCQSRSRDCQSRSRDCQPRSKDCQSRSRDCQPRSRDLRRKLSFAKTEGGTHRSRPGLRLLGRRLVVAVLLLDLPEAGQHVAAAAGCRPVVRVAVVIATDYIWWQLLRLAFDHAGAALPGRDEAGGCAVSISSASSGAAESPSSQSEGKFGAQDSSAVSFGCRVLPLDAGIGCLETAGCIATSGEDSVATTGDGCVAAKNGCIATAFKAEKPKAVERTKIAAEQLAAEKSPMIA</sequence>
<evidence type="ECO:0000256" key="1">
    <source>
        <dbReference type="SAM" id="MobiDB-lite"/>
    </source>
</evidence>
<dbReference type="AlphaFoldDB" id="A0A1I8IS96"/>
<name>A0A1I8IS96_9PLAT</name>